<evidence type="ECO:0000313" key="2">
    <source>
        <dbReference type="EMBL" id="CAD9095905.1"/>
    </source>
</evidence>
<gene>
    <name evidence="2" type="ORF">ACAT0790_LOCUS5021</name>
</gene>
<evidence type="ECO:0000256" key="1">
    <source>
        <dbReference type="SAM" id="Coils"/>
    </source>
</evidence>
<sequence length="384" mass="43065">MGQGLGQVADGFGAMFGLSQAVRSVGVMLNVLQRSDVPEFWAHADSPSGDGSKCIVSSPITDMTPVEFWSLFSKALKRDDVLARPPCVSYKWSEQPDGGILVIPTLPASDGGKISMHIVWYVNSDNDEATGINYHTDSTLSEVFSRITLRAFHHPFVLECKTEVAERREAGEGLKTIMEGVLKSLNSEVTCRADAPSPDGSGGKSVVSDHIHDTITSPDMFWRQTKEYIKSQAYEICPDGSVVQRIQVGWWLWGAAYYTKHAFNEKTNEICSYSYGDDALLSEDSLDRVSHLRVHRKPYRLEMFTVIPKHSADGEIEKLFLMDFLNPVFKHHKDLKEVERSNHINEELAMMRKEMKAYQQEMTSAIQALRKDVVALRGKEDGKN</sequence>
<proteinExistence type="predicted"/>
<dbReference type="AlphaFoldDB" id="A0A7S1L6N9"/>
<protein>
    <submittedName>
        <fullName evidence="2">Uncharacterized protein</fullName>
    </submittedName>
</protein>
<dbReference type="EMBL" id="HBGE01008333">
    <property type="protein sequence ID" value="CAD9095905.1"/>
    <property type="molecule type" value="Transcribed_RNA"/>
</dbReference>
<reference evidence="2" key="1">
    <citation type="submission" date="2021-01" db="EMBL/GenBank/DDBJ databases">
        <authorList>
            <person name="Corre E."/>
            <person name="Pelletier E."/>
            <person name="Niang G."/>
            <person name="Scheremetjew M."/>
            <person name="Finn R."/>
            <person name="Kale V."/>
            <person name="Holt S."/>
            <person name="Cochrane G."/>
            <person name="Meng A."/>
            <person name="Brown T."/>
            <person name="Cohen L."/>
        </authorList>
    </citation>
    <scope>NUCLEOTIDE SEQUENCE</scope>
    <source>
        <strain evidence="2">OF101</strain>
    </source>
</reference>
<organism evidence="2">
    <name type="scientific">Alexandrium catenella</name>
    <name type="common">Red tide dinoflagellate</name>
    <name type="synonym">Gonyaulax catenella</name>
    <dbReference type="NCBI Taxonomy" id="2925"/>
    <lineage>
        <taxon>Eukaryota</taxon>
        <taxon>Sar</taxon>
        <taxon>Alveolata</taxon>
        <taxon>Dinophyceae</taxon>
        <taxon>Gonyaulacales</taxon>
        <taxon>Pyrocystaceae</taxon>
        <taxon>Alexandrium</taxon>
    </lineage>
</organism>
<keyword evidence="1" id="KW-0175">Coiled coil</keyword>
<feature type="coiled-coil region" evidence="1">
    <location>
        <begin position="341"/>
        <end position="368"/>
    </location>
</feature>
<accession>A0A7S1L6N9</accession>
<name>A0A7S1L6N9_ALECA</name>